<proteinExistence type="predicted"/>
<evidence type="ECO:0000313" key="2">
    <source>
        <dbReference type="Proteomes" id="UP001195483"/>
    </source>
</evidence>
<keyword evidence="2" id="KW-1185">Reference proteome</keyword>
<dbReference type="AlphaFoldDB" id="A0AAE0TIA9"/>
<evidence type="ECO:0000313" key="1">
    <source>
        <dbReference type="EMBL" id="KAK3610148.1"/>
    </source>
</evidence>
<name>A0AAE0TIA9_9BIVA</name>
<gene>
    <name evidence="1" type="ORF">CHS0354_039929</name>
</gene>
<organism evidence="1 2">
    <name type="scientific">Potamilus streckersoni</name>
    <dbReference type="NCBI Taxonomy" id="2493646"/>
    <lineage>
        <taxon>Eukaryota</taxon>
        <taxon>Metazoa</taxon>
        <taxon>Spiralia</taxon>
        <taxon>Lophotrochozoa</taxon>
        <taxon>Mollusca</taxon>
        <taxon>Bivalvia</taxon>
        <taxon>Autobranchia</taxon>
        <taxon>Heteroconchia</taxon>
        <taxon>Palaeoheterodonta</taxon>
        <taxon>Unionida</taxon>
        <taxon>Unionoidea</taxon>
        <taxon>Unionidae</taxon>
        <taxon>Ambleminae</taxon>
        <taxon>Lampsilini</taxon>
        <taxon>Potamilus</taxon>
    </lineage>
</organism>
<dbReference type="Proteomes" id="UP001195483">
    <property type="component" value="Unassembled WGS sequence"/>
</dbReference>
<protein>
    <submittedName>
        <fullName evidence="1">Uncharacterized protein</fullName>
    </submittedName>
</protein>
<sequence length="110" mass="13259">MQCIFYYYVQNEVQDNRQCTFFSFSRKEIPPQYLLQILFCPIVGKIKIKYRTFNTKQDRHRFSVFRDNNNQIYKYKRSSTSSPYTTKLQNLMKLLGKLLCKHLLTVLNGI</sequence>
<reference evidence="1" key="3">
    <citation type="submission" date="2023-05" db="EMBL/GenBank/DDBJ databases">
        <authorList>
            <person name="Smith C.H."/>
        </authorList>
    </citation>
    <scope>NUCLEOTIDE SEQUENCE</scope>
    <source>
        <strain evidence="1">CHS0354</strain>
        <tissue evidence="1">Mantle</tissue>
    </source>
</reference>
<dbReference type="EMBL" id="JAEAOA010002325">
    <property type="protein sequence ID" value="KAK3610148.1"/>
    <property type="molecule type" value="Genomic_DNA"/>
</dbReference>
<comment type="caution">
    <text evidence="1">The sequence shown here is derived from an EMBL/GenBank/DDBJ whole genome shotgun (WGS) entry which is preliminary data.</text>
</comment>
<reference evidence="1" key="2">
    <citation type="journal article" date="2021" name="Genome Biol. Evol.">
        <title>Developing a high-quality reference genome for a parasitic bivalve with doubly uniparental inheritance (Bivalvia: Unionida).</title>
        <authorList>
            <person name="Smith C.H."/>
        </authorList>
    </citation>
    <scope>NUCLEOTIDE SEQUENCE</scope>
    <source>
        <strain evidence="1">CHS0354</strain>
        <tissue evidence="1">Mantle</tissue>
    </source>
</reference>
<reference evidence="1" key="1">
    <citation type="journal article" date="2021" name="Genome Biol. Evol.">
        <title>A High-Quality Reference Genome for a Parasitic Bivalve with Doubly Uniparental Inheritance (Bivalvia: Unionida).</title>
        <authorList>
            <person name="Smith C.H."/>
        </authorList>
    </citation>
    <scope>NUCLEOTIDE SEQUENCE</scope>
    <source>
        <strain evidence="1">CHS0354</strain>
    </source>
</reference>
<accession>A0AAE0TIA9</accession>